<dbReference type="EMBL" id="CP012831">
    <property type="protein sequence ID" value="ALI10776.1"/>
    <property type="molecule type" value="Genomic_DNA"/>
</dbReference>
<evidence type="ECO:0000256" key="6">
    <source>
        <dbReference type="ARBA" id="ARBA00022989"/>
    </source>
</evidence>
<feature type="transmembrane region" description="Helical" evidence="9">
    <location>
        <begin position="164"/>
        <end position="185"/>
    </location>
</feature>
<feature type="domain" description="Amino acid permease/ SLC12A" evidence="10">
    <location>
        <begin position="22"/>
        <end position="454"/>
    </location>
</feature>
<dbReference type="PIRSF" id="PIRSF006060">
    <property type="entry name" value="AA_transporter"/>
    <property type="match status" value="1"/>
</dbReference>
<dbReference type="GO" id="GO:0006865">
    <property type="term" value="P:amino acid transport"/>
    <property type="evidence" value="ECO:0007669"/>
    <property type="project" value="UniProtKB-KW"/>
</dbReference>
<evidence type="ECO:0000256" key="2">
    <source>
        <dbReference type="ARBA" id="ARBA00022448"/>
    </source>
</evidence>
<gene>
    <name evidence="11" type="ORF">AO356_29455</name>
</gene>
<feature type="transmembrane region" description="Helical" evidence="9">
    <location>
        <begin position="281"/>
        <end position="306"/>
    </location>
</feature>
<feature type="transmembrane region" description="Helical" evidence="9">
    <location>
        <begin position="340"/>
        <end position="360"/>
    </location>
</feature>
<dbReference type="FunFam" id="1.20.1740.10:FF:000001">
    <property type="entry name" value="Amino acid permease"/>
    <property type="match status" value="1"/>
</dbReference>
<dbReference type="Proteomes" id="UP000059425">
    <property type="component" value="Chromosome"/>
</dbReference>
<evidence type="ECO:0000256" key="3">
    <source>
        <dbReference type="ARBA" id="ARBA00022475"/>
    </source>
</evidence>
<dbReference type="GO" id="GO:0005886">
    <property type="term" value="C:plasma membrane"/>
    <property type="evidence" value="ECO:0007669"/>
    <property type="project" value="UniProtKB-SubCell"/>
</dbReference>
<keyword evidence="3" id="KW-1003">Cell membrane</keyword>
<evidence type="ECO:0000313" key="12">
    <source>
        <dbReference type="Proteomes" id="UP000059425"/>
    </source>
</evidence>
<comment type="subcellular location">
    <subcellularLocation>
        <location evidence="1">Cell membrane</location>
        <topology evidence="1">Multi-pass membrane protein</topology>
    </subcellularLocation>
</comment>
<proteinExistence type="predicted"/>
<dbReference type="Gene3D" id="1.20.1740.10">
    <property type="entry name" value="Amino acid/polyamine transporter I"/>
    <property type="match status" value="1"/>
</dbReference>
<name>A0A0N9X2X2_PSEFL</name>
<protein>
    <submittedName>
        <fullName evidence="11">Amino acid transporter</fullName>
    </submittedName>
</protein>
<evidence type="ECO:0000256" key="1">
    <source>
        <dbReference type="ARBA" id="ARBA00004651"/>
    </source>
</evidence>
<dbReference type="PANTHER" id="PTHR43495">
    <property type="entry name" value="GABA PERMEASE"/>
    <property type="match status" value="1"/>
</dbReference>
<dbReference type="InterPro" id="IPR004841">
    <property type="entry name" value="AA-permease/SLC12A_dom"/>
</dbReference>
<evidence type="ECO:0000259" key="10">
    <source>
        <dbReference type="Pfam" id="PF00324"/>
    </source>
</evidence>
<evidence type="ECO:0000313" key="11">
    <source>
        <dbReference type="EMBL" id="ALI10776.1"/>
    </source>
</evidence>
<evidence type="ECO:0000256" key="4">
    <source>
        <dbReference type="ARBA" id="ARBA00022692"/>
    </source>
</evidence>
<feature type="region of interest" description="Disordered" evidence="8">
    <location>
        <begin position="461"/>
        <end position="484"/>
    </location>
</feature>
<accession>A0A0N9X2X2</accession>
<evidence type="ECO:0000256" key="5">
    <source>
        <dbReference type="ARBA" id="ARBA00022970"/>
    </source>
</evidence>
<evidence type="ECO:0000256" key="8">
    <source>
        <dbReference type="SAM" id="MobiDB-lite"/>
    </source>
</evidence>
<dbReference type="OrthoDB" id="5297508at2"/>
<feature type="transmembrane region" description="Helical" evidence="9">
    <location>
        <begin position="44"/>
        <end position="66"/>
    </location>
</feature>
<feature type="transmembrane region" description="Helical" evidence="9">
    <location>
        <begin position="103"/>
        <end position="125"/>
    </location>
</feature>
<feature type="transmembrane region" description="Helical" evidence="9">
    <location>
        <begin position="366"/>
        <end position="392"/>
    </location>
</feature>
<feature type="transmembrane region" description="Helical" evidence="9">
    <location>
        <begin position="131"/>
        <end position="152"/>
    </location>
</feature>
<dbReference type="AlphaFoldDB" id="A0A0N9X2X2"/>
<keyword evidence="6 9" id="KW-1133">Transmembrane helix</keyword>
<keyword evidence="5" id="KW-0029">Amino-acid transport</keyword>
<organism evidence="11 12">
    <name type="scientific">Pseudomonas fluorescens</name>
    <dbReference type="NCBI Taxonomy" id="294"/>
    <lineage>
        <taxon>Bacteria</taxon>
        <taxon>Pseudomonadati</taxon>
        <taxon>Pseudomonadota</taxon>
        <taxon>Gammaproteobacteria</taxon>
        <taxon>Pseudomonadales</taxon>
        <taxon>Pseudomonadaceae</taxon>
        <taxon>Pseudomonas</taxon>
    </lineage>
</organism>
<reference evidence="11 12" key="2">
    <citation type="journal article" date="2018" name="Nature">
        <title>Mutant phenotypes for thousands of bacterial genes of unknown function.</title>
        <authorList>
            <person name="Price M.N."/>
            <person name="Wetmore K.M."/>
            <person name="Waters R.J."/>
            <person name="Callaghan M."/>
            <person name="Ray J."/>
            <person name="Liu H."/>
            <person name="Kuehl J.V."/>
            <person name="Melnyk R.A."/>
            <person name="Lamson J.S."/>
            <person name="Suh Y."/>
            <person name="Carlson H.K."/>
            <person name="Esquivel Z."/>
            <person name="Sadeeshkumar H."/>
            <person name="Chakraborty R."/>
            <person name="Zane G.M."/>
            <person name="Rubin B.E."/>
            <person name="Wall J.D."/>
            <person name="Visel A."/>
            <person name="Bristow J."/>
            <person name="Blow M.J."/>
            <person name="Arkin A.P."/>
            <person name="Deutschbauer A.M."/>
        </authorList>
    </citation>
    <scope>NUCLEOTIDE SEQUENCE [LARGE SCALE GENOMIC DNA]</scope>
    <source>
        <strain evidence="11 12">FW300-N2C3</strain>
    </source>
</reference>
<keyword evidence="7 9" id="KW-0472">Membrane</keyword>
<feature type="transmembrane region" description="Helical" evidence="9">
    <location>
        <begin position="247"/>
        <end position="269"/>
    </location>
</feature>
<feature type="transmembrane region" description="Helical" evidence="9">
    <location>
        <begin position="205"/>
        <end position="226"/>
    </location>
</feature>
<keyword evidence="4 9" id="KW-0812">Transmembrane</keyword>
<dbReference type="RefSeq" id="WP_060742861.1">
    <property type="nucleotide sequence ID" value="NZ_CP012831.1"/>
</dbReference>
<reference evidence="12" key="1">
    <citation type="submission" date="2015-09" db="EMBL/GenBank/DDBJ databases">
        <title>Whole genome sequence of Pseudomonas fluorescens FW300-N2C3.</title>
        <authorList>
            <person name="Ray J."/>
            <person name="Melnyk R."/>
            <person name="Deutschbauer A."/>
        </authorList>
    </citation>
    <scope>NUCLEOTIDE SEQUENCE [LARGE SCALE GENOMIC DNA]</scope>
    <source>
        <strain evidence="12">FW300-N2C3</strain>
    </source>
</reference>
<sequence length="484" mass="52189">MKSIPSGLTEQPALQRTLSNRHIQLMAMGGAIGTGLFMGSGKIIALSGTSIILIYMIIGLFVYFVMRAMGEMLLSNLNFKTFADFAGAYLGPRAAFFLGWSYWLSWSVAVIGDAVVVGGFFQYWFPDVPAWIPAIGMLMTLFALNVLTVRLFGEIEFWFAIIKIIAVVTLIGVSLVLIASSFVSPSGVTASLNHLLDKQAAFPNGLFGFFAGFQMAIFSFAGTELIGTAAAETRNPEKTLPKAINSIPLRIILFYVLALACIIAVTSWQQVSPSKSPFVELFLVAGFPAAAGIVNFVVLTSAASSANSGVFSSSRMLFGLANQDNAPGIFRRLSGNSVPLLSLAFTTLLMLVGVLLLFIVPEVMTAFTIVSTVSAILVIFTWSTILASYIAYRKKRPELHAKSAYKMPGGVPMAWFSLAFLGFVLCLLALRPDTRIALLVMPGWFIWLAIAYQLTDARKPKSAPGNSEGNAPPPRNITQSANIP</sequence>
<feature type="transmembrane region" description="Helical" evidence="9">
    <location>
        <begin position="413"/>
        <end position="430"/>
    </location>
</feature>
<dbReference type="PANTHER" id="PTHR43495:SF2">
    <property type="entry name" value="D-SERINE_D-ALANINE_GLYCINE TRANSPORTER"/>
    <property type="match status" value="1"/>
</dbReference>
<dbReference type="GO" id="GO:0055085">
    <property type="term" value="P:transmembrane transport"/>
    <property type="evidence" value="ECO:0007669"/>
    <property type="project" value="InterPro"/>
</dbReference>
<feature type="transmembrane region" description="Helical" evidence="9">
    <location>
        <begin position="436"/>
        <end position="454"/>
    </location>
</feature>
<dbReference type="Pfam" id="PF00324">
    <property type="entry name" value="AA_permease"/>
    <property type="match status" value="1"/>
</dbReference>
<evidence type="ECO:0000256" key="9">
    <source>
        <dbReference type="SAM" id="Phobius"/>
    </source>
</evidence>
<keyword evidence="2" id="KW-0813">Transport</keyword>
<evidence type="ECO:0000256" key="7">
    <source>
        <dbReference type="ARBA" id="ARBA00023136"/>
    </source>
</evidence>